<accession>A0A4R6G064</accession>
<evidence type="ECO:0000313" key="4">
    <source>
        <dbReference type="Proteomes" id="UP000294737"/>
    </source>
</evidence>
<keyword evidence="4" id="KW-1185">Reference proteome</keyword>
<organism evidence="3 4">
    <name type="scientific">Herminiimonas fonticola</name>
    <dbReference type="NCBI Taxonomy" id="303380"/>
    <lineage>
        <taxon>Bacteria</taxon>
        <taxon>Pseudomonadati</taxon>
        <taxon>Pseudomonadota</taxon>
        <taxon>Betaproteobacteria</taxon>
        <taxon>Burkholderiales</taxon>
        <taxon>Oxalobacteraceae</taxon>
        <taxon>Herminiimonas</taxon>
    </lineage>
</organism>
<dbReference type="Gene3D" id="3.10.450.160">
    <property type="entry name" value="inner membrane protein cigr"/>
    <property type="match status" value="1"/>
</dbReference>
<comment type="caution">
    <text evidence="3">The sequence shown here is derived from an EMBL/GenBank/DDBJ whole genome shotgun (WGS) entry which is preliminary data.</text>
</comment>
<keyword evidence="2" id="KW-0732">Signal</keyword>
<proteinExistence type="predicted"/>
<dbReference type="AlphaFoldDB" id="A0A4R6G064"/>
<feature type="chain" id="PRO_5020778235" description="Nickel/cobalt transporter regulator" evidence="2">
    <location>
        <begin position="26"/>
        <end position="177"/>
    </location>
</feature>
<feature type="signal peptide" evidence="2">
    <location>
        <begin position="1"/>
        <end position="25"/>
    </location>
</feature>
<protein>
    <recommendedName>
        <fullName evidence="5">Nickel/cobalt transporter regulator</fullName>
    </recommendedName>
</protein>
<dbReference type="RefSeq" id="WP_112993208.1">
    <property type="nucleotide sequence ID" value="NZ_PTLZ01000006.1"/>
</dbReference>
<feature type="region of interest" description="Disordered" evidence="1">
    <location>
        <begin position="26"/>
        <end position="68"/>
    </location>
</feature>
<evidence type="ECO:0008006" key="5">
    <source>
        <dbReference type="Google" id="ProtNLM"/>
    </source>
</evidence>
<evidence type="ECO:0000313" key="3">
    <source>
        <dbReference type="EMBL" id="TDN87679.1"/>
    </source>
</evidence>
<feature type="compositionally biased region" description="Basic and acidic residues" evidence="1">
    <location>
        <begin position="37"/>
        <end position="55"/>
    </location>
</feature>
<reference evidence="3 4" key="1">
    <citation type="submission" date="2019-03" db="EMBL/GenBank/DDBJ databases">
        <title>Genomic Encyclopedia of Type Strains, Phase IV (KMG-IV): sequencing the most valuable type-strain genomes for metagenomic binning, comparative biology and taxonomic classification.</title>
        <authorList>
            <person name="Goeker M."/>
        </authorList>
    </citation>
    <scope>NUCLEOTIDE SEQUENCE [LARGE SCALE GENOMIC DNA]</scope>
    <source>
        <strain evidence="3 4">DSM 18555</strain>
    </source>
</reference>
<dbReference type="Proteomes" id="UP000294737">
    <property type="component" value="Unassembled WGS sequence"/>
</dbReference>
<dbReference type="EMBL" id="SNWF01000009">
    <property type="protein sequence ID" value="TDN87679.1"/>
    <property type="molecule type" value="Genomic_DNA"/>
</dbReference>
<name>A0A4R6G064_9BURK</name>
<evidence type="ECO:0000256" key="1">
    <source>
        <dbReference type="SAM" id="MobiDB-lite"/>
    </source>
</evidence>
<sequence length="177" mass="18535">MLFKKTANTLLAALMLSLATAPVYADKPEWAGGGKNKGGDQGDHGKGGNKDDRKGNGQGGSQSNGRSDVNLSVGAYFGGTQRQAVHDYYGSQFKSGKCPPGLAKKNNGCQPPGQAKKWSRGYALPSDVVYYPVPSTLVARLGPPPSGHRYVRVATDILLITIGTSMVIDAIEDLGGL</sequence>
<evidence type="ECO:0000256" key="2">
    <source>
        <dbReference type="SAM" id="SignalP"/>
    </source>
</evidence>
<dbReference type="OrthoDB" id="5432438at2"/>
<gene>
    <name evidence="3" type="ORF">EV677_2936</name>
</gene>